<keyword evidence="3" id="KW-1185">Reference proteome</keyword>
<protein>
    <submittedName>
        <fullName evidence="2">Uncharacterized protein</fullName>
    </submittedName>
</protein>
<keyword evidence="1" id="KW-1133">Transmembrane helix</keyword>
<reference evidence="2" key="1">
    <citation type="submission" date="2020-05" db="EMBL/GenBank/DDBJ databases">
        <title>Mycena genomes resolve the evolution of fungal bioluminescence.</title>
        <authorList>
            <person name="Tsai I.J."/>
        </authorList>
    </citation>
    <scope>NUCLEOTIDE SEQUENCE</scope>
    <source>
        <strain evidence="2">160909Yilan</strain>
    </source>
</reference>
<sequence length="205" mass="22740">MSSIQSRVRYLHLIHALSIVQTLCTLTTAVSLLYSTDNAYPMALLFAMATYPFSTAVIAYRMLPVSRRADPSHSLSRVGAYYDQLLCRIIVGVTYVYIWFIATSMSEVLRTMRTSCASSTFFTQPAECAALGMQVFINCVVTIVACIAAYTVRRRAIEVHGTEIVLAPPFNPPFFSFWSQEQKPVPAWKAAHVADLAGDAEKPLI</sequence>
<feature type="transmembrane region" description="Helical" evidence="1">
    <location>
        <begin position="12"/>
        <end position="34"/>
    </location>
</feature>
<dbReference type="Proteomes" id="UP000623467">
    <property type="component" value="Unassembled WGS sequence"/>
</dbReference>
<comment type="caution">
    <text evidence="2">The sequence shown here is derived from an EMBL/GenBank/DDBJ whole genome shotgun (WGS) entry which is preliminary data.</text>
</comment>
<keyword evidence="1" id="KW-0812">Transmembrane</keyword>
<gene>
    <name evidence="2" type="ORF">MSAN_01815400</name>
</gene>
<feature type="transmembrane region" description="Helical" evidence="1">
    <location>
        <begin position="81"/>
        <end position="102"/>
    </location>
</feature>
<name>A0A8H6XU49_9AGAR</name>
<evidence type="ECO:0000313" key="3">
    <source>
        <dbReference type="Proteomes" id="UP000623467"/>
    </source>
</evidence>
<dbReference type="AlphaFoldDB" id="A0A8H6XU49"/>
<dbReference type="EMBL" id="JACAZH010000018">
    <property type="protein sequence ID" value="KAF7346769.1"/>
    <property type="molecule type" value="Genomic_DNA"/>
</dbReference>
<feature type="transmembrane region" description="Helical" evidence="1">
    <location>
        <begin position="40"/>
        <end position="60"/>
    </location>
</feature>
<evidence type="ECO:0000313" key="2">
    <source>
        <dbReference type="EMBL" id="KAF7346769.1"/>
    </source>
</evidence>
<keyword evidence="1" id="KW-0472">Membrane</keyword>
<feature type="transmembrane region" description="Helical" evidence="1">
    <location>
        <begin position="131"/>
        <end position="152"/>
    </location>
</feature>
<dbReference type="OrthoDB" id="10343852at2759"/>
<accession>A0A8H6XU49</accession>
<proteinExistence type="predicted"/>
<organism evidence="2 3">
    <name type="scientific">Mycena sanguinolenta</name>
    <dbReference type="NCBI Taxonomy" id="230812"/>
    <lineage>
        <taxon>Eukaryota</taxon>
        <taxon>Fungi</taxon>
        <taxon>Dikarya</taxon>
        <taxon>Basidiomycota</taxon>
        <taxon>Agaricomycotina</taxon>
        <taxon>Agaricomycetes</taxon>
        <taxon>Agaricomycetidae</taxon>
        <taxon>Agaricales</taxon>
        <taxon>Marasmiineae</taxon>
        <taxon>Mycenaceae</taxon>
        <taxon>Mycena</taxon>
    </lineage>
</organism>
<evidence type="ECO:0000256" key="1">
    <source>
        <dbReference type="SAM" id="Phobius"/>
    </source>
</evidence>